<reference evidence="1 2" key="1">
    <citation type="submission" date="2019-08" db="EMBL/GenBank/DDBJ databases">
        <title>The genome of the soybean aphid Biotype 1, its phylome, world population structure and adaptation to the North American continent.</title>
        <authorList>
            <person name="Giordano R."/>
            <person name="Donthu R.K."/>
            <person name="Hernandez A.G."/>
            <person name="Wright C.L."/>
            <person name="Zimin A.V."/>
        </authorList>
    </citation>
    <scope>NUCLEOTIDE SEQUENCE [LARGE SCALE GENOMIC DNA]</scope>
    <source>
        <tissue evidence="1">Whole aphids</tissue>
    </source>
</reference>
<protein>
    <recommendedName>
        <fullName evidence="3">EF-hand domain-containing protein</fullName>
    </recommendedName>
</protein>
<name>A0A6G0U5H1_APHGL</name>
<dbReference type="OrthoDB" id="10260307at2759"/>
<evidence type="ECO:0000313" key="1">
    <source>
        <dbReference type="EMBL" id="KAE9544324.1"/>
    </source>
</evidence>
<dbReference type="Proteomes" id="UP000475862">
    <property type="component" value="Unassembled WGS sequence"/>
</dbReference>
<accession>A0A6G0U5H1</accession>
<evidence type="ECO:0008006" key="3">
    <source>
        <dbReference type="Google" id="ProtNLM"/>
    </source>
</evidence>
<organism evidence="1 2">
    <name type="scientific">Aphis glycines</name>
    <name type="common">Soybean aphid</name>
    <dbReference type="NCBI Taxonomy" id="307491"/>
    <lineage>
        <taxon>Eukaryota</taxon>
        <taxon>Metazoa</taxon>
        <taxon>Ecdysozoa</taxon>
        <taxon>Arthropoda</taxon>
        <taxon>Hexapoda</taxon>
        <taxon>Insecta</taxon>
        <taxon>Pterygota</taxon>
        <taxon>Neoptera</taxon>
        <taxon>Paraneoptera</taxon>
        <taxon>Hemiptera</taxon>
        <taxon>Sternorrhyncha</taxon>
        <taxon>Aphidomorpha</taxon>
        <taxon>Aphidoidea</taxon>
        <taxon>Aphididae</taxon>
        <taxon>Aphidini</taxon>
        <taxon>Aphis</taxon>
        <taxon>Aphis</taxon>
    </lineage>
</organism>
<comment type="caution">
    <text evidence="1">The sequence shown here is derived from an EMBL/GenBank/DDBJ whole genome shotgun (WGS) entry which is preliminary data.</text>
</comment>
<sequence>MAEDNISNSSESVISTFEIKNDLQKIIVDAFSLFTNENINTIPTTDLGKVIRHIGCVPTEEELIEFTSLVESQNEPNTVDINVFVPHMEKQIRAFRYKPGTADELLQAFHTLDTESKGSLSVDFMQQALREGDSLDPDDITEAIKTAYDPDFQCIYYDIWIHKLMGKTKTDPYALAANDVALTDRARAAQDGELNRLLLSSENNDDIDPAVQD</sequence>
<dbReference type="AlphaFoldDB" id="A0A6G0U5H1"/>
<gene>
    <name evidence="1" type="ORF">AGLY_001503</name>
</gene>
<dbReference type="SUPFAM" id="SSF47473">
    <property type="entry name" value="EF-hand"/>
    <property type="match status" value="1"/>
</dbReference>
<dbReference type="InterPro" id="IPR011992">
    <property type="entry name" value="EF-hand-dom_pair"/>
</dbReference>
<dbReference type="PANTHER" id="PTHR46763">
    <property type="entry name" value="DYNEIN REGULATORY COMPLEX PROTEIN 8"/>
    <property type="match status" value="1"/>
</dbReference>
<keyword evidence="2" id="KW-1185">Reference proteome</keyword>
<dbReference type="EMBL" id="VYZN01000002">
    <property type="protein sequence ID" value="KAE9544324.1"/>
    <property type="molecule type" value="Genomic_DNA"/>
</dbReference>
<proteinExistence type="predicted"/>
<evidence type="ECO:0000313" key="2">
    <source>
        <dbReference type="Proteomes" id="UP000475862"/>
    </source>
</evidence>
<dbReference type="PANTHER" id="PTHR46763:SF1">
    <property type="entry name" value="DYNEIN REGULATORY COMPLEX PROTEIN 8"/>
    <property type="match status" value="1"/>
</dbReference>
<dbReference type="Gene3D" id="1.10.238.10">
    <property type="entry name" value="EF-hand"/>
    <property type="match status" value="2"/>
</dbReference>